<dbReference type="InterPro" id="IPR011051">
    <property type="entry name" value="RmlC_Cupin_sf"/>
</dbReference>
<dbReference type="PANTHER" id="PTHR36169:SF1">
    <property type="entry name" value="ACETATE KINASE EUTQ"/>
    <property type="match status" value="1"/>
</dbReference>
<dbReference type="AlphaFoldDB" id="A0A3M8QQN9"/>
<proteinExistence type="predicted"/>
<gene>
    <name evidence="1" type="ORF">EC580_13590</name>
</gene>
<dbReference type="CDD" id="cd02228">
    <property type="entry name" value="cupin_EutQ"/>
    <property type="match status" value="1"/>
</dbReference>
<accession>A0A3M8QQN9</accession>
<reference evidence="1" key="1">
    <citation type="submission" date="2018-10" db="EMBL/GenBank/DDBJ databases">
        <title>Acidithiobacillus sulfuriphilus sp. nov.: an extremely acidophilic sulfur-oxidizing chemolithotroph isolated from a neutral pH environment.</title>
        <authorList>
            <person name="Falagan C."/>
            <person name="Moya-Beltran A."/>
            <person name="Quatrini R."/>
            <person name="Johnson D.B."/>
        </authorList>
    </citation>
    <scope>NUCLEOTIDE SEQUENCE [LARGE SCALE GENOMIC DNA]</scope>
    <source>
        <strain evidence="1">CJ-2</strain>
    </source>
</reference>
<dbReference type="EMBL" id="RIZI01000193">
    <property type="protein sequence ID" value="RNF57981.1"/>
    <property type="molecule type" value="Genomic_DNA"/>
</dbReference>
<dbReference type="Pfam" id="PF06249">
    <property type="entry name" value="EutQ"/>
    <property type="match status" value="1"/>
</dbReference>
<dbReference type="InterPro" id="IPR014710">
    <property type="entry name" value="RmlC-like_jellyroll"/>
</dbReference>
<comment type="caution">
    <text evidence="1">The sequence shown here is derived from an EMBL/GenBank/DDBJ whole genome shotgun (WGS) entry which is preliminary data.</text>
</comment>
<evidence type="ECO:0000313" key="1">
    <source>
        <dbReference type="EMBL" id="RNF57981.1"/>
    </source>
</evidence>
<sequence>MTMEYISGAQRATLQSMGLPNDNGFMKDFLGSNDKSTPLTCGFFRMEKGDPLTYKYGFDEMKLVVEGEVIVTDESGQSRKGIPGDIFYFSSGSEITFSSASCATIFYCALREMISSV</sequence>
<dbReference type="PANTHER" id="PTHR36169">
    <property type="entry name" value="ETHANOLAMINE UTILIZATION PROTEIN EUTQ"/>
    <property type="match status" value="1"/>
</dbReference>
<name>A0A3M8QQN9_9PROT</name>
<dbReference type="RefSeq" id="WP_123105943.1">
    <property type="nucleotide sequence ID" value="NZ_CP127527.1"/>
</dbReference>
<protein>
    <submittedName>
        <fullName evidence="1">DUF861 domain-containing protein</fullName>
    </submittedName>
</protein>
<organism evidence="1">
    <name type="scientific">Acidithiobacillus sulfuriphilus</name>
    <dbReference type="NCBI Taxonomy" id="1867749"/>
    <lineage>
        <taxon>Bacteria</taxon>
        <taxon>Pseudomonadati</taxon>
        <taxon>Pseudomonadota</taxon>
        <taxon>Acidithiobacillia</taxon>
        <taxon>Acidithiobacillales</taxon>
        <taxon>Acidithiobacillaceae</taxon>
        <taxon>Acidithiobacillus</taxon>
    </lineage>
</organism>
<dbReference type="SUPFAM" id="SSF51182">
    <property type="entry name" value="RmlC-like cupins"/>
    <property type="match status" value="1"/>
</dbReference>
<dbReference type="OrthoDB" id="3828611at2"/>
<dbReference type="InterPro" id="IPR010424">
    <property type="entry name" value="EutQ"/>
</dbReference>
<dbReference type="Gene3D" id="2.60.120.10">
    <property type="entry name" value="Jelly Rolls"/>
    <property type="match status" value="1"/>
</dbReference>